<sequence>MKYRISAPNIIKADVKLPSSKSISNRALVISAMAGDVSRLENLSDCDDTDVIVRALNDMPETIDIKAAGTAMRFLTAYLSALPGETHVLTGTERMKHRPIKILVDALRRLGAQIEYVGEEGYPPLRITGKKLPGGKVSLPGNVSSQYISALMMIGPLMQDGLTLMLEGSIVSHPYIDLTLCTMRDFGAEADWTGVDTIVVKPVEYKPSPYYIESDWSAASYWYQMMAMYCNEDCHVNLHGVMDGSRQGDSQVKYIFSMLGVKTKFESTQKLVPTTAALTCHDRTLPRMDFDFTHQPDLAQTLIATCCACNIHFYFRGLASLKIKETDRIEAMKTEMRKLGFVLHDFNDSELRWDGERCEREADAVMETYDDHRMAMAIAPMSIILGSLTINHPEVVSKSYPHFWEDLMKAGFRIEELD</sequence>
<name>A0AC61QP56_9BACT</name>
<proteinExistence type="predicted"/>
<keyword evidence="2" id="KW-1185">Reference proteome</keyword>
<reference evidence="1" key="1">
    <citation type="submission" date="2019-04" db="EMBL/GenBank/DDBJ databases">
        <title>Microbes associate with the intestines of laboratory mice.</title>
        <authorList>
            <person name="Navarre W."/>
            <person name="Wong E."/>
            <person name="Huang K."/>
            <person name="Tropini C."/>
            <person name="Ng K."/>
            <person name="Yu B."/>
        </authorList>
    </citation>
    <scope>NUCLEOTIDE SEQUENCE</scope>
    <source>
        <strain evidence="1">NM73_A23</strain>
    </source>
</reference>
<evidence type="ECO:0000313" key="2">
    <source>
        <dbReference type="Proteomes" id="UP000308886"/>
    </source>
</evidence>
<evidence type="ECO:0000313" key="1">
    <source>
        <dbReference type="EMBL" id="TGX81548.1"/>
    </source>
</evidence>
<comment type="caution">
    <text evidence="1">The sequence shown here is derived from an EMBL/GenBank/DDBJ whole genome shotgun (WGS) entry which is preliminary data.</text>
</comment>
<protein>
    <submittedName>
        <fullName evidence="1">3-phosphoshikimate 1-carboxyvinyltransferase</fullName>
    </submittedName>
</protein>
<gene>
    <name evidence="1" type="ORF">E5358_09620</name>
</gene>
<dbReference type="Proteomes" id="UP000308886">
    <property type="component" value="Unassembled WGS sequence"/>
</dbReference>
<organism evidence="1 2">
    <name type="scientific">Palleniella muris</name>
    <dbReference type="NCBI Taxonomy" id="3038145"/>
    <lineage>
        <taxon>Bacteria</taxon>
        <taxon>Pseudomonadati</taxon>
        <taxon>Bacteroidota</taxon>
        <taxon>Bacteroidia</taxon>
        <taxon>Bacteroidales</taxon>
        <taxon>Prevotellaceae</taxon>
        <taxon>Palleniella</taxon>
    </lineage>
</organism>
<dbReference type="EMBL" id="SRZC01000015">
    <property type="protein sequence ID" value="TGX81548.1"/>
    <property type="molecule type" value="Genomic_DNA"/>
</dbReference>
<accession>A0AC61QP56</accession>